<dbReference type="SUPFAM" id="SSF53474">
    <property type="entry name" value="alpha/beta-Hydrolases"/>
    <property type="match status" value="1"/>
</dbReference>
<accession>A0A502L4A1</accession>
<evidence type="ECO:0000313" key="3">
    <source>
        <dbReference type="Proteomes" id="UP000315303"/>
    </source>
</evidence>
<dbReference type="OrthoDB" id="4378831at2"/>
<protein>
    <submittedName>
        <fullName evidence="2">DUF2235 domain-containing protein</fullName>
    </submittedName>
</protein>
<evidence type="ECO:0000259" key="1">
    <source>
        <dbReference type="Pfam" id="PF09994"/>
    </source>
</evidence>
<dbReference type="PANTHER" id="PTHR33840:SF1">
    <property type="entry name" value="TLE1 PHOSPHOLIPASE DOMAIN-CONTAINING PROTEIN"/>
    <property type="match status" value="1"/>
</dbReference>
<evidence type="ECO:0000313" key="2">
    <source>
        <dbReference type="EMBL" id="TPH18556.1"/>
    </source>
</evidence>
<feature type="domain" description="T6SS Phospholipase effector Tle1-like catalytic" evidence="1">
    <location>
        <begin position="18"/>
        <end position="140"/>
    </location>
</feature>
<dbReference type="AlphaFoldDB" id="A0A502L4A1"/>
<dbReference type="Proteomes" id="UP000315303">
    <property type="component" value="Unassembled WGS sequence"/>
</dbReference>
<organism evidence="2 3">
    <name type="scientific">Litorilituus lipolyticus</name>
    <dbReference type="NCBI Taxonomy" id="2491017"/>
    <lineage>
        <taxon>Bacteria</taxon>
        <taxon>Pseudomonadati</taxon>
        <taxon>Pseudomonadota</taxon>
        <taxon>Gammaproteobacteria</taxon>
        <taxon>Alteromonadales</taxon>
        <taxon>Colwelliaceae</taxon>
        <taxon>Litorilituus</taxon>
    </lineage>
</organism>
<sequence length="364" mass="41178">MKKVYAYSLMNYQEDNMKKLIFCFDGTCNEPSDAQDYFSDGSISNILKLHLYFGGQLQPLNTENSQTPDQQSYYFSGVGTRGNWLKRKFNALFAPPYSDMDDILAEANEHLMQCYQEGIEIFVFGFSRGAAIARMFAAQLKYPITFLGVFDTVAATRGSLDLNPATFPASGIVFENDILGAHIEEAVHLLALDEKRVLFQPTLFNKDKRITEVWFAGVHSDIGGSYWFDGLSDISLSFMLSKVSDRLIFIAPENINYQALKTNGAQDEICFDDLVIKPLIKGTLHSQQRSNMNAKTLALRVVRVNVAEQKSDYLPLIHHTVAKRYQQVEDYRPYSLRNLPYQVLLETGEISEPCKGVHDLANII</sequence>
<gene>
    <name evidence="2" type="ORF">EPA86_02025</name>
</gene>
<dbReference type="EMBL" id="SAWY01000003">
    <property type="protein sequence ID" value="TPH18556.1"/>
    <property type="molecule type" value="Genomic_DNA"/>
</dbReference>
<dbReference type="Gene3D" id="3.40.50.1820">
    <property type="entry name" value="alpha/beta hydrolase"/>
    <property type="match status" value="1"/>
</dbReference>
<dbReference type="InterPro" id="IPR018712">
    <property type="entry name" value="Tle1-like_cat"/>
</dbReference>
<keyword evidence="3" id="KW-1185">Reference proteome</keyword>
<comment type="caution">
    <text evidence="2">The sequence shown here is derived from an EMBL/GenBank/DDBJ whole genome shotgun (WGS) entry which is preliminary data.</text>
</comment>
<reference evidence="2 3" key="1">
    <citation type="submission" date="2019-01" db="EMBL/GenBank/DDBJ databases">
        <title>Litorilituus lipolytica sp. nov., isolated from intertidal sand of the Yellow Sea in China.</title>
        <authorList>
            <person name="Liu A."/>
        </authorList>
    </citation>
    <scope>NUCLEOTIDE SEQUENCE [LARGE SCALE GENOMIC DNA]</scope>
    <source>
        <strain evidence="2 3">RZ04</strain>
    </source>
</reference>
<proteinExistence type="predicted"/>
<dbReference type="PANTHER" id="PTHR33840">
    <property type="match status" value="1"/>
</dbReference>
<feature type="domain" description="T6SS Phospholipase effector Tle1-like catalytic" evidence="1">
    <location>
        <begin position="141"/>
        <end position="241"/>
    </location>
</feature>
<name>A0A502L4A1_9GAMM</name>
<dbReference type="InterPro" id="IPR029058">
    <property type="entry name" value="AB_hydrolase_fold"/>
</dbReference>
<dbReference type="Pfam" id="PF09994">
    <property type="entry name" value="T6SS_Tle1-like_cat"/>
    <property type="match status" value="2"/>
</dbReference>